<gene>
    <name evidence="2" type="ORF">BBK14_08845</name>
</gene>
<dbReference type="AlphaFoldDB" id="A0A1S1PF79"/>
<sequence>MLDDGIVTALRRHWEDGFNGYDVDVVMGAVAQDVVFSSPFVPRLTGDPRKVTIEGYAPFREYIADSMRRVPDIRYSVDAAYVSTQTVIFVYSCHFSDGQVRTGADSIRVDDEGKIVEWRCHYTFEPKALDSLIED</sequence>
<dbReference type="Gene3D" id="3.10.450.50">
    <property type="match status" value="1"/>
</dbReference>
<protein>
    <recommendedName>
        <fullName evidence="1">SnoaL-like domain-containing protein</fullName>
    </recommendedName>
</protein>
<dbReference type="InterPro" id="IPR037401">
    <property type="entry name" value="SnoaL-like"/>
</dbReference>
<accession>A0A1S1PF79</accession>
<dbReference type="Pfam" id="PF12680">
    <property type="entry name" value="SnoaL_2"/>
    <property type="match status" value="1"/>
</dbReference>
<keyword evidence="3" id="KW-1185">Reference proteome</keyword>
<evidence type="ECO:0000259" key="1">
    <source>
        <dbReference type="Pfam" id="PF12680"/>
    </source>
</evidence>
<dbReference type="Proteomes" id="UP000179769">
    <property type="component" value="Unassembled WGS sequence"/>
</dbReference>
<dbReference type="OrthoDB" id="333383at2"/>
<dbReference type="SUPFAM" id="SSF54427">
    <property type="entry name" value="NTF2-like"/>
    <property type="match status" value="1"/>
</dbReference>
<name>A0A1S1PF79_9ACTN</name>
<reference evidence="3" key="1">
    <citation type="submission" date="2016-07" db="EMBL/GenBank/DDBJ databases">
        <title>Frankia sp. NRRL B-16219 Genome sequencing.</title>
        <authorList>
            <person name="Ghodhbane-Gtari F."/>
            <person name="Swanson E."/>
            <person name="Gueddou A."/>
            <person name="Louati M."/>
            <person name="Nouioui I."/>
            <person name="Hezbri K."/>
            <person name="Abebe-Akele F."/>
            <person name="Simpson S."/>
            <person name="Morris K."/>
            <person name="Thomas K."/>
            <person name="Gtari M."/>
            <person name="Tisa L.S."/>
        </authorList>
    </citation>
    <scope>NUCLEOTIDE SEQUENCE [LARGE SCALE GENOMIC DNA]</scope>
    <source>
        <strain evidence="3">NRRL B-16219</strain>
    </source>
</reference>
<evidence type="ECO:0000313" key="2">
    <source>
        <dbReference type="EMBL" id="OHV19605.1"/>
    </source>
</evidence>
<dbReference type="EMBL" id="MAXA01000279">
    <property type="protein sequence ID" value="OHV19605.1"/>
    <property type="molecule type" value="Genomic_DNA"/>
</dbReference>
<dbReference type="RefSeq" id="WP_071067084.1">
    <property type="nucleotide sequence ID" value="NZ_JBFLUH010000048.1"/>
</dbReference>
<comment type="caution">
    <text evidence="2">The sequence shown here is derived from an EMBL/GenBank/DDBJ whole genome shotgun (WGS) entry which is preliminary data.</text>
</comment>
<feature type="domain" description="SnoaL-like" evidence="1">
    <location>
        <begin position="12"/>
        <end position="118"/>
    </location>
</feature>
<dbReference type="InterPro" id="IPR032710">
    <property type="entry name" value="NTF2-like_dom_sf"/>
</dbReference>
<organism evidence="2 3">
    <name type="scientific">Parafrankia soli</name>
    <dbReference type="NCBI Taxonomy" id="2599596"/>
    <lineage>
        <taxon>Bacteria</taxon>
        <taxon>Bacillati</taxon>
        <taxon>Actinomycetota</taxon>
        <taxon>Actinomycetes</taxon>
        <taxon>Frankiales</taxon>
        <taxon>Frankiaceae</taxon>
        <taxon>Parafrankia</taxon>
    </lineage>
</organism>
<evidence type="ECO:0000313" key="3">
    <source>
        <dbReference type="Proteomes" id="UP000179769"/>
    </source>
</evidence>
<proteinExistence type="predicted"/>